<protein>
    <submittedName>
        <fullName evidence="5">Short chain dehydrogenase</fullName>
    </submittedName>
</protein>
<dbReference type="Pfam" id="PF00106">
    <property type="entry name" value="adh_short"/>
    <property type="match status" value="1"/>
</dbReference>
<comment type="similarity">
    <text evidence="1 3">Belongs to the short-chain dehydrogenases/reductases (SDR) family.</text>
</comment>
<evidence type="ECO:0000256" key="2">
    <source>
        <dbReference type="ARBA" id="ARBA00023002"/>
    </source>
</evidence>
<dbReference type="EMBL" id="ARXR01000020">
    <property type="protein sequence ID" value="MBF5053717.1"/>
    <property type="molecule type" value="Genomic_DNA"/>
</dbReference>
<dbReference type="InterPro" id="IPR057326">
    <property type="entry name" value="KR_dom"/>
</dbReference>
<dbReference type="InterPro" id="IPR002347">
    <property type="entry name" value="SDR_fam"/>
</dbReference>
<dbReference type="RefSeq" id="WP_142949806.1">
    <property type="nucleotide sequence ID" value="NZ_ARXR01000020.1"/>
</dbReference>
<proteinExistence type="inferred from homology"/>
<evidence type="ECO:0000313" key="5">
    <source>
        <dbReference type="EMBL" id="MBF5053717.1"/>
    </source>
</evidence>
<evidence type="ECO:0000313" key="6">
    <source>
        <dbReference type="Proteomes" id="UP000644441"/>
    </source>
</evidence>
<evidence type="ECO:0000256" key="1">
    <source>
        <dbReference type="ARBA" id="ARBA00006484"/>
    </source>
</evidence>
<evidence type="ECO:0000259" key="4">
    <source>
        <dbReference type="SMART" id="SM00822"/>
    </source>
</evidence>
<dbReference type="Gene3D" id="3.40.50.720">
    <property type="entry name" value="NAD(P)-binding Rossmann-like Domain"/>
    <property type="match status" value="1"/>
</dbReference>
<organism evidence="5 6">
    <name type="scientific">Alloalcanivorax venustensis ISO4</name>
    <dbReference type="NCBI Taxonomy" id="1177184"/>
    <lineage>
        <taxon>Bacteria</taxon>
        <taxon>Pseudomonadati</taxon>
        <taxon>Pseudomonadota</taxon>
        <taxon>Gammaproteobacteria</taxon>
        <taxon>Oceanospirillales</taxon>
        <taxon>Alcanivoracaceae</taxon>
        <taxon>Alloalcanivorax</taxon>
    </lineage>
</organism>
<dbReference type="InterPro" id="IPR036291">
    <property type="entry name" value="NAD(P)-bd_dom_sf"/>
</dbReference>
<dbReference type="Proteomes" id="UP000644441">
    <property type="component" value="Unassembled WGS sequence"/>
</dbReference>
<dbReference type="PANTHER" id="PTHR44196">
    <property type="entry name" value="DEHYDROGENASE/REDUCTASE SDR FAMILY MEMBER 7B"/>
    <property type="match status" value="1"/>
</dbReference>
<reference evidence="5 6" key="1">
    <citation type="submission" date="2012-09" db="EMBL/GenBank/DDBJ databases">
        <title>Genome Sequence of alkane-degrading Bacterium Alcanivorax venustensis ISO4.</title>
        <authorList>
            <person name="Lai Q."/>
            <person name="Shao Z."/>
        </authorList>
    </citation>
    <scope>NUCLEOTIDE SEQUENCE [LARGE SCALE GENOMIC DNA]</scope>
    <source>
        <strain evidence="5 6">ISO4</strain>
    </source>
</reference>
<dbReference type="PRINTS" id="PR00080">
    <property type="entry name" value="SDRFAMILY"/>
</dbReference>
<sequence length="298" mass="33232">MNDIEWQRPDLRPHIKRISAAAGWRWRQRFSPRGALRRRVAGQVVLITGASSGIGAGLSHRLARAGATVLLVARSLDKLQDTVDDIRADGGRAHAYRCDLADLDSCDRLCEQVLAEHGGVDILVNNAGRSIRRSVMHSLDRFHDYQRTMQLNYFGAIRLAMNLIPAMQARGQGHVINVSTMGVQSAPARFSAYLGSKSALEGWTLAAQNELVHTGVEFTLMNYPLVRTPMIAPTAIYRYVPAMSEERAVDWLCEAIVTRPKRKVPAFGLASQVMYQVLPKTSELIVNTSFQLLRDKRR</sequence>
<keyword evidence="2" id="KW-0560">Oxidoreductase</keyword>
<dbReference type="SMART" id="SM00822">
    <property type="entry name" value="PKS_KR"/>
    <property type="match status" value="1"/>
</dbReference>
<dbReference type="PRINTS" id="PR00081">
    <property type="entry name" value="GDHRDH"/>
</dbReference>
<name>A0ABS0AHV3_9GAMM</name>
<dbReference type="PANTHER" id="PTHR44196:SF1">
    <property type="entry name" value="DEHYDROGENASE_REDUCTASE SDR FAMILY MEMBER 7B"/>
    <property type="match status" value="1"/>
</dbReference>
<evidence type="ECO:0000256" key="3">
    <source>
        <dbReference type="RuleBase" id="RU000363"/>
    </source>
</evidence>
<gene>
    <name evidence="5" type="ORF">ISO4_02319</name>
</gene>
<keyword evidence="6" id="KW-1185">Reference proteome</keyword>
<feature type="domain" description="Ketoreductase" evidence="4">
    <location>
        <begin position="43"/>
        <end position="229"/>
    </location>
</feature>
<accession>A0ABS0AHV3</accession>
<dbReference type="SUPFAM" id="SSF51735">
    <property type="entry name" value="NAD(P)-binding Rossmann-fold domains"/>
    <property type="match status" value="1"/>
</dbReference>
<comment type="caution">
    <text evidence="5">The sequence shown here is derived from an EMBL/GenBank/DDBJ whole genome shotgun (WGS) entry which is preliminary data.</text>
</comment>
<dbReference type="CDD" id="cd05233">
    <property type="entry name" value="SDR_c"/>
    <property type="match status" value="1"/>
</dbReference>